<evidence type="ECO:0000313" key="1">
    <source>
        <dbReference type="EMBL" id="JAH68371.1"/>
    </source>
</evidence>
<sequence length="53" mass="6051">MLASPSKTIISYFGTIKVLKSVNYVKLVATLVSCDHVHLYILHVAMRYWLDLV</sequence>
<reference evidence="1" key="2">
    <citation type="journal article" date="2015" name="Fish Shellfish Immunol.">
        <title>Early steps in the European eel (Anguilla anguilla)-Vibrio vulnificus interaction in the gills: Role of the RtxA13 toxin.</title>
        <authorList>
            <person name="Callol A."/>
            <person name="Pajuelo D."/>
            <person name="Ebbesson L."/>
            <person name="Teles M."/>
            <person name="MacKenzie S."/>
            <person name="Amaro C."/>
        </authorList>
    </citation>
    <scope>NUCLEOTIDE SEQUENCE</scope>
</reference>
<dbReference type="AlphaFoldDB" id="A0A0E9URK6"/>
<dbReference type="EMBL" id="GBXM01040206">
    <property type="protein sequence ID" value="JAH68371.1"/>
    <property type="molecule type" value="Transcribed_RNA"/>
</dbReference>
<proteinExistence type="predicted"/>
<protein>
    <submittedName>
        <fullName evidence="1">Uncharacterized protein</fullName>
    </submittedName>
</protein>
<name>A0A0E9URK6_ANGAN</name>
<reference evidence="1" key="1">
    <citation type="submission" date="2014-11" db="EMBL/GenBank/DDBJ databases">
        <authorList>
            <person name="Amaro Gonzalez C."/>
        </authorList>
    </citation>
    <scope>NUCLEOTIDE SEQUENCE</scope>
</reference>
<organism evidence="1">
    <name type="scientific">Anguilla anguilla</name>
    <name type="common">European freshwater eel</name>
    <name type="synonym">Muraena anguilla</name>
    <dbReference type="NCBI Taxonomy" id="7936"/>
    <lineage>
        <taxon>Eukaryota</taxon>
        <taxon>Metazoa</taxon>
        <taxon>Chordata</taxon>
        <taxon>Craniata</taxon>
        <taxon>Vertebrata</taxon>
        <taxon>Euteleostomi</taxon>
        <taxon>Actinopterygii</taxon>
        <taxon>Neopterygii</taxon>
        <taxon>Teleostei</taxon>
        <taxon>Anguilliformes</taxon>
        <taxon>Anguillidae</taxon>
        <taxon>Anguilla</taxon>
    </lineage>
</organism>
<accession>A0A0E9URK6</accession>